<dbReference type="Proteomes" id="UP000298493">
    <property type="component" value="Unassembled WGS sequence"/>
</dbReference>
<gene>
    <name evidence="2" type="ORF">E6O75_ATG04592</name>
</gene>
<name>A0A4Z1P8E1_9PEZI</name>
<dbReference type="EMBL" id="SNSC02000004">
    <property type="protein sequence ID" value="TID25387.1"/>
    <property type="molecule type" value="Genomic_DNA"/>
</dbReference>
<reference evidence="2 3" key="1">
    <citation type="submission" date="2019-04" db="EMBL/GenBank/DDBJ databases">
        <title>High contiguity whole genome sequence and gene annotation resource for two Venturia nashicola isolates.</title>
        <authorList>
            <person name="Prokchorchik M."/>
            <person name="Won K."/>
            <person name="Lee Y."/>
            <person name="Choi E.D."/>
            <person name="Segonzac C."/>
            <person name="Sohn K.H."/>
        </authorList>
    </citation>
    <scope>NUCLEOTIDE SEQUENCE [LARGE SCALE GENOMIC DNA]</scope>
    <source>
        <strain evidence="2 3">PRI2</strain>
    </source>
</reference>
<sequence length="500" mass="56201">MDRRMRSMGREVQYKPYWHDHYATREILKLKGIIQDSLPTAVLLQLKPNQMASYTATQHFSTVSLSPHIIANTAREPATQPAGLQFPSAQPTQPVQQSPTSNLDFLDYAVETEAALTVFVPGTEASFTFKNLDHDAITQSCPLLAYAFEDHGRGLHHSIEASSIELIARFLRFLHTGDYITFDNFGQEEPCSLLLHAELCRLGDLFDINTLKVQAHYNVIRTTEMACSSPRPPEDLVPTIRFIYEHLNDGYEKIIDTVLHYCVSCFVQHGLGHDEGFKRLAFEVRQFHTDLCRTNFKRGFEDEGASDIIQLRTKEVSRSEQLRIEQTALGDFLYFVHSDTPVATPRFGPIPESREPSYAMVIRPRQTTGRAKVEESDSGSDSEVDGFSLVDSSNHPSHITYRLAPAVKGPQEPVKSQIKIPFEEWANFEDMDEWQDVHAYPNPGMCQQSDLANSNATIKAIAACSAATQMQAPMDEDDSSDYDSEWSVVDKAVAKAVSFV</sequence>
<accession>A0A4Z1P8E1</accession>
<feature type="region of interest" description="Disordered" evidence="1">
    <location>
        <begin position="365"/>
        <end position="388"/>
    </location>
</feature>
<evidence type="ECO:0000256" key="1">
    <source>
        <dbReference type="SAM" id="MobiDB-lite"/>
    </source>
</evidence>
<comment type="caution">
    <text evidence="2">The sequence shown here is derived from an EMBL/GenBank/DDBJ whole genome shotgun (WGS) entry which is preliminary data.</text>
</comment>
<evidence type="ECO:0000313" key="2">
    <source>
        <dbReference type="EMBL" id="TID25387.1"/>
    </source>
</evidence>
<evidence type="ECO:0008006" key="4">
    <source>
        <dbReference type="Google" id="ProtNLM"/>
    </source>
</evidence>
<proteinExistence type="predicted"/>
<dbReference type="AlphaFoldDB" id="A0A4Z1P8E1"/>
<organism evidence="2 3">
    <name type="scientific">Venturia nashicola</name>
    <dbReference type="NCBI Taxonomy" id="86259"/>
    <lineage>
        <taxon>Eukaryota</taxon>
        <taxon>Fungi</taxon>
        <taxon>Dikarya</taxon>
        <taxon>Ascomycota</taxon>
        <taxon>Pezizomycotina</taxon>
        <taxon>Dothideomycetes</taxon>
        <taxon>Pleosporomycetidae</taxon>
        <taxon>Venturiales</taxon>
        <taxon>Venturiaceae</taxon>
        <taxon>Venturia</taxon>
    </lineage>
</organism>
<evidence type="ECO:0000313" key="3">
    <source>
        <dbReference type="Proteomes" id="UP000298493"/>
    </source>
</evidence>
<protein>
    <recommendedName>
        <fullName evidence="4">BTB domain-containing protein</fullName>
    </recommendedName>
</protein>
<keyword evidence="3" id="KW-1185">Reference proteome</keyword>